<dbReference type="Pfam" id="PF14244">
    <property type="entry name" value="Retrotran_gag_3"/>
    <property type="match status" value="1"/>
</dbReference>
<accession>A0A151SK51</accession>
<sequence length="405" mass="45880">MDSFLYLHPNENPAIALVSPVLDSGNYHSWNRSMITALSAKNKLEFVDGAAPEPPKTDRNYGAWRHCNNMVVSWIVHSVSLPIRQSILWMDKAEDIWRDLKSRYSQGDLLRISDLQHEASSMKQGNLSVTEFFTKLRVIWDEIENFRPDPVCTCVAKCSCSVLGIISQRKLEDRAMQFLRGLNEQYSNVRSHVLLMDPMPTISKIFSYVAQQERQLMGTNIDNTGLDSKESLINAASSTSPMCGFCGRIGHTENVCYRKHGFPLSYDAKNKGSNIKSGKMCTYCGKSGHTVDVCYKKHGFPPGHKFHNMKNNVNSVVTVDSKFTNDQKQHHESQEICFSPQQYKALLALIQQSPRESSASPPRNLTRNLLCDIIFCCKAVRLLQLLSFSLAFILHSLVYKLLFTQ</sequence>
<name>A0A151SK51_CAJCA</name>
<evidence type="ECO:0000313" key="2">
    <source>
        <dbReference type="EMBL" id="KYP55200.1"/>
    </source>
</evidence>
<dbReference type="InterPro" id="IPR029472">
    <property type="entry name" value="Copia-like_N"/>
</dbReference>
<dbReference type="EMBL" id="CM003613">
    <property type="protein sequence ID" value="KYP55200.1"/>
    <property type="molecule type" value="Genomic_DNA"/>
</dbReference>
<evidence type="ECO:0000313" key="3">
    <source>
        <dbReference type="Proteomes" id="UP000075243"/>
    </source>
</evidence>
<dbReference type="PANTHER" id="PTHR37610">
    <property type="entry name" value="CCHC-TYPE DOMAIN-CONTAINING PROTEIN"/>
    <property type="match status" value="1"/>
</dbReference>
<dbReference type="OMA" id="ICFCNIR"/>
<gene>
    <name evidence="2" type="ORF">KK1_001407</name>
</gene>
<dbReference type="Gene3D" id="4.10.60.10">
    <property type="entry name" value="Zinc finger, CCHC-type"/>
    <property type="match status" value="1"/>
</dbReference>
<reference evidence="2 3" key="1">
    <citation type="journal article" date="2012" name="Nat. Biotechnol.">
        <title>Draft genome sequence of pigeonpea (Cajanus cajan), an orphan legume crop of resource-poor farmers.</title>
        <authorList>
            <person name="Varshney R.K."/>
            <person name="Chen W."/>
            <person name="Li Y."/>
            <person name="Bharti A.K."/>
            <person name="Saxena R.K."/>
            <person name="Schlueter J.A."/>
            <person name="Donoghue M.T."/>
            <person name="Azam S."/>
            <person name="Fan G."/>
            <person name="Whaley A.M."/>
            <person name="Farmer A.D."/>
            <person name="Sheridan J."/>
            <person name="Iwata A."/>
            <person name="Tuteja R."/>
            <person name="Penmetsa R.V."/>
            <person name="Wu W."/>
            <person name="Upadhyaya H.D."/>
            <person name="Yang S.P."/>
            <person name="Shah T."/>
            <person name="Saxena K.B."/>
            <person name="Michael T."/>
            <person name="McCombie W.R."/>
            <person name="Yang B."/>
            <person name="Zhang G."/>
            <person name="Yang H."/>
            <person name="Wang J."/>
            <person name="Spillane C."/>
            <person name="Cook D.R."/>
            <person name="May G.D."/>
            <person name="Xu X."/>
            <person name="Jackson S.A."/>
        </authorList>
    </citation>
    <scope>NUCLEOTIDE SEQUENCE [LARGE SCALE GENOMIC DNA]</scope>
    <source>
        <strain evidence="3">cv. Asha</strain>
    </source>
</reference>
<proteinExistence type="predicted"/>
<feature type="domain" description="Retrotransposon Copia-like N-terminal" evidence="1">
    <location>
        <begin position="8"/>
        <end position="55"/>
    </location>
</feature>
<dbReference type="AlphaFoldDB" id="A0A151SK51"/>
<dbReference type="Proteomes" id="UP000075243">
    <property type="component" value="Chromosome 11"/>
</dbReference>
<keyword evidence="3" id="KW-1185">Reference proteome</keyword>
<protein>
    <recommendedName>
        <fullName evidence="1">Retrotransposon Copia-like N-terminal domain-containing protein</fullName>
    </recommendedName>
</protein>
<dbReference type="PANTHER" id="PTHR37610:SF55">
    <property type="entry name" value="RETROTRANSPOSON COPIA-LIKE N-TERMINAL DOMAIN-CONTAINING PROTEIN"/>
    <property type="match status" value="1"/>
</dbReference>
<evidence type="ECO:0000259" key="1">
    <source>
        <dbReference type="Pfam" id="PF14244"/>
    </source>
</evidence>
<organism evidence="2 3">
    <name type="scientific">Cajanus cajan</name>
    <name type="common">Pigeon pea</name>
    <name type="synonym">Cajanus indicus</name>
    <dbReference type="NCBI Taxonomy" id="3821"/>
    <lineage>
        <taxon>Eukaryota</taxon>
        <taxon>Viridiplantae</taxon>
        <taxon>Streptophyta</taxon>
        <taxon>Embryophyta</taxon>
        <taxon>Tracheophyta</taxon>
        <taxon>Spermatophyta</taxon>
        <taxon>Magnoliopsida</taxon>
        <taxon>eudicotyledons</taxon>
        <taxon>Gunneridae</taxon>
        <taxon>Pentapetalae</taxon>
        <taxon>rosids</taxon>
        <taxon>fabids</taxon>
        <taxon>Fabales</taxon>
        <taxon>Fabaceae</taxon>
        <taxon>Papilionoideae</taxon>
        <taxon>50 kb inversion clade</taxon>
        <taxon>NPAAA clade</taxon>
        <taxon>indigoferoid/millettioid clade</taxon>
        <taxon>Phaseoleae</taxon>
        <taxon>Cajanus</taxon>
    </lineage>
</organism>
<dbReference type="Gramene" id="C.cajan_01373.t">
    <property type="protein sequence ID" value="C.cajan_01373.t.cds1"/>
    <property type="gene ID" value="C.cajan_01373"/>
</dbReference>